<keyword evidence="4 6" id="KW-0472">Membrane</keyword>
<feature type="transmembrane region" description="Helical" evidence="6">
    <location>
        <begin position="76"/>
        <end position="93"/>
    </location>
</feature>
<feature type="transmembrane region" description="Helical" evidence="6">
    <location>
        <begin position="199"/>
        <end position="215"/>
    </location>
</feature>
<dbReference type="RefSeq" id="WP_120323739.1">
    <property type="nucleotide sequence ID" value="NZ_RAPF01000002.1"/>
</dbReference>
<evidence type="ECO:0000256" key="3">
    <source>
        <dbReference type="ARBA" id="ARBA00022989"/>
    </source>
</evidence>
<evidence type="ECO:0000256" key="4">
    <source>
        <dbReference type="ARBA" id="ARBA00023136"/>
    </source>
</evidence>
<feature type="transmembrane region" description="Helical" evidence="6">
    <location>
        <begin position="105"/>
        <end position="121"/>
    </location>
</feature>
<gene>
    <name evidence="9" type="ORF">D6851_04815</name>
</gene>
<feature type="compositionally biased region" description="Polar residues" evidence="5">
    <location>
        <begin position="448"/>
        <end position="467"/>
    </location>
</feature>
<reference evidence="9 10" key="1">
    <citation type="submission" date="2018-09" db="EMBL/GenBank/DDBJ databases">
        <title>Altererythrobacter spongiae sp. nov., isolated from a marine sponge.</title>
        <authorList>
            <person name="Zhuang L."/>
            <person name="Luo L."/>
        </authorList>
    </citation>
    <scope>NUCLEOTIDE SEQUENCE [LARGE SCALE GENOMIC DNA]</scope>
    <source>
        <strain evidence="9 10">HN-Y73</strain>
    </source>
</reference>
<feature type="transmembrane region" description="Helical" evidence="6">
    <location>
        <begin position="166"/>
        <end position="187"/>
    </location>
</feature>
<feature type="transmembrane region" description="Helical" evidence="6">
    <location>
        <begin position="128"/>
        <end position="146"/>
    </location>
</feature>
<feature type="region of interest" description="Disordered" evidence="5">
    <location>
        <begin position="444"/>
        <end position="467"/>
    </location>
</feature>
<sequence length="467" mass="52040">MTDLALLGFVTLLMLAGLRRPFIWVLAYIYIDIVIPQKIGWSIISAIPLSLLSFIAAFGGWLALDSKKGGRFTFRQGLLAILLLYCGITTLTAAFPESALTKWDWVWKALLFAMFLPLTLRTRLRIEAMVLIYVLSLAAIIIDGGIKTLAGGGGYGELKLLVVENAGIYESSIVSCAAIAMIPLALWLTRYGTIFKPDIRVKLFAAGLIFAALLMLVGTEARTGLLCIAVLGALMLRSVKHRFLYLGLAVAAVLMTIPFLPQSFTERMDTISSHEGDESASTRIAVWQWTIDYASQHPLGGGFNSYLANSFTYQTRTVTKVGDTTEVHYDTVTDEGRAFHSSYFEMLGEQGWPGLILWLWLHLLGIWQMERLRWRFGKREGGKESWQWGLATSLQQAQIVYLTGAAFVGIAYQPFAFMIVGMQCALWSYVRRVDREEIERARPHTQPWLRQNPQTTEPVTGSSVTGS</sequence>
<dbReference type="InterPro" id="IPR017528">
    <property type="entry name" value="CHP03097O-antigen_lig-rel"/>
</dbReference>
<dbReference type="InterPro" id="IPR045979">
    <property type="entry name" value="DUF5935"/>
</dbReference>
<proteinExistence type="predicted"/>
<evidence type="ECO:0000256" key="2">
    <source>
        <dbReference type="ARBA" id="ARBA00022692"/>
    </source>
</evidence>
<dbReference type="GO" id="GO:0016020">
    <property type="term" value="C:membrane"/>
    <property type="evidence" value="ECO:0007669"/>
    <property type="project" value="UniProtKB-SubCell"/>
</dbReference>
<dbReference type="GO" id="GO:0016874">
    <property type="term" value="F:ligase activity"/>
    <property type="evidence" value="ECO:0007669"/>
    <property type="project" value="UniProtKB-KW"/>
</dbReference>
<comment type="caution">
    <text evidence="9">The sequence shown here is derived from an EMBL/GenBank/DDBJ whole genome shotgun (WGS) entry which is preliminary data.</text>
</comment>
<evidence type="ECO:0000256" key="6">
    <source>
        <dbReference type="SAM" id="Phobius"/>
    </source>
</evidence>
<dbReference type="InterPro" id="IPR051533">
    <property type="entry name" value="WaaL-like"/>
</dbReference>
<dbReference type="NCBIfam" id="TIGR03097">
    <property type="entry name" value="PEP_O_lig_1"/>
    <property type="match status" value="1"/>
</dbReference>
<dbReference type="InterPro" id="IPR007016">
    <property type="entry name" value="O-antigen_ligase-rel_domated"/>
</dbReference>
<dbReference type="PANTHER" id="PTHR37422">
    <property type="entry name" value="TEICHURONIC ACID BIOSYNTHESIS PROTEIN TUAE"/>
    <property type="match status" value="1"/>
</dbReference>
<feature type="domain" description="O-antigen ligase-related" evidence="7">
    <location>
        <begin position="209"/>
        <end position="359"/>
    </location>
</feature>
<keyword evidence="2 6" id="KW-0812">Transmembrane</keyword>
<evidence type="ECO:0000313" key="10">
    <source>
        <dbReference type="Proteomes" id="UP000284395"/>
    </source>
</evidence>
<evidence type="ECO:0000313" key="9">
    <source>
        <dbReference type="EMBL" id="RKF22543.1"/>
    </source>
</evidence>
<name>A0A420EPD9_9SPHN</name>
<keyword evidence="10" id="KW-1185">Reference proteome</keyword>
<keyword evidence="9" id="KW-0436">Ligase</keyword>
<comment type="subcellular location">
    <subcellularLocation>
        <location evidence="1">Membrane</location>
        <topology evidence="1">Multi-pass membrane protein</topology>
    </subcellularLocation>
</comment>
<evidence type="ECO:0000256" key="5">
    <source>
        <dbReference type="SAM" id="MobiDB-lite"/>
    </source>
</evidence>
<dbReference type="AlphaFoldDB" id="A0A420EPD9"/>
<dbReference type="Proteomes" id="UP000284395">
    <property type="component" value="Unassembled WGS sequence"/>
</dbReference>
<evidence type="ECO:0000256" key="1">
    <source>
        <dbReference type="ARBA" id="ARBA00004141"/>
    </source>
</evidence>
<feature type="domain" description="DUF5935" evidence="8">
    <location>
        <begin position="1"/>
        <end position="193"/>
    </location>
</feature>
<dbReference type="EMBL" id="RAPF01000002">
    <property type="protein sequence ID" value="RKF22543.1"/>
    <property type="molecule type" value="Genomic_DNA"/>
</dbReference>
<accession>A0A420EPD9</accession>
<evidence type="ECO:0000259" key="7">
    <source>
        <dbReference type="Pfam" id="PF04932"/>
    </source>
</evidence>
<evidence type="ECO:0000259" key="8">
    <source>
        <dbReference type="Pfam" id="PF19358"/>
    </source>
</evidence>
<dbReference type="PANTHER" id="PTHR37422:SF13">
    <property type="entry name" value="LIPOPOLYSACCHARIDE BIOSYNTHESIS PROTEIN PA4999-RELATED"/>
    <property type="match status" value="1"/>
</dbReference>
<feature type="transmembrane region" description="Helical" evidence="6">
    <location>
        <begin position="43"/>
        <end position="64"/>
    </location>
</feature>
<protein>
    <submittedName>
        <fullName evidence="9">Putative O-glycosylation ligase, exosortase A system-associated</fullName>
    </submittedName>
</protein>
<keyword evidence="3 6" id="KW-1133">Transmembrane helix</keyword>
<dbReference type="Pfam" id="PF19358">
    <property type="entry name" value="DUF5935"/>
    <property type="match status" value="1"/>
</dbReference>
<feature type="transmembrane region" description="Helical" evidence="6">
    <location>
        <begin position="243"/>
        <end position="260"/>
    </location>
</feature>
<dbReference type="Pfam" id="PF04932">
    <property type="entry name" value="Wzy_C"/>
    <property type="match status" value="1"/>
</dbReference>
<dbReference type="OrthoDB" id="9772644at2"/>
<organism evidence="9 10">
    <name type="scientific">Altericroceibacterium spongiae</name>
    <dbReference type="NCBI Taxonomy" id="2320269"/>
    <lineage>
        <taxon>Bacteria</taxon>
        <taxon>Pseudomonadati</taxon>
        <taxon>Pseudomonadota</taxon>
        <taxon>Alphaproteobacteria</taxon>
        <taxon>Sphingomonadales</taxon>
        <taxon>Erythrobacteraceae</taxon>
        <taxon>Altericroceibacterium</taxon>
    </lineage>
</organism>